<dbReference type="PANTHER" id="PTHR48107">
    <property type="entry name" value="NADPH-DEPENDENT ALDEHYDE REDUCTASE-LIKE PROTEIN, CHLOROPLASTIC-RELATED"/>
    <property type="match status" value="1"/>
</dbReference>
<dbReference type="InterPro" id="IPR036291">
    <property type="entry name" value="NAD(P)-bd_dom_sf"/>
</dbReference>
<dbReference type="InterPro" id="IPR002347">
    <property type="entry name" value="SDR_fam"/>
</dbReference>
<protein>
    <submittedName>
        <fullName evidence="4">SDR family NAD(P)-dependent oxidoreductase</fullName>
    </submittedName>
</protein>
<dbReference type="RefSeq" id="WP_306691562.1">
    <property type="nucleotide sequence ID" value="NZ_CP121271.1"/>
</dbReference>
<dbReference type="SUPFAM" id="SSF51735">
    <property type="entry name" value="NAD(P)-binding Rossmann-fold domains"/>
    <property type="match status" value="1"/>
</dbReference>
<dbReference type="GeneID" id="90940986"/>
<name>A0AAX3ZCB2_STRRO</name>
<proteinExistence type="inferred from homology"/>
<comment type="similarity">
    <text evidence="1">Belongs to the short-chain dehydrogenases/reductases (SDR) family.</text>
</comment>
<dbReference type="EMBL" id="CP121271">
    <property type="protein sequence ID" value="WMC84607.1"/>
    <property type="molecule type" value="Genomic_DNA"/>
</dbReference>
<evidence type="ECO:0000256" key="2">
    <source>
        <dbReference type="ARBA" id="ARBA00023002"/>
    </source>
</evidence>
<dbReference type="Gene3D" id="3.40.50.720">
    <property type="entry name" value="NAD(P)-binding Rossmann-like Domain"/>
    <property type="match status" value="1"/>
</dbReference>
<gene>
    <name evidence="4" type="ORF">P7W03_03140</name>
</gene>
<evidence type="ECO:0000313" key="5">
    <source>
        <dbReference type="Proteomes" id="UP001231701"/>
    </source>
</evidence>
<dbReference type="GO" id="GO:0016614">
    <property type="term" value="F:oxidoreductase activity, acting on CH-OH group of donors"/>
    <property type="evidence" value="ECO:0007669"/>
    <property type="project" value="UniProtKB-ARBA"/>
</dbReference>
<dbReference type="AlphaFoldDB" id="A0AAX3ZCB2"/>
<sequence>MVERNGTDGGPLDRPAMPQEEAEISPPYRFQRQQRPGLESLMEVRPRYHAPNYRGSGKLAGKVALITGGDSGIGRAVAVLYAREGADVAVVHLPEEHDDAEETRAAVEKEGRTCLLPPGDLCEPSFCAEVVERTVAELGGLNVR</sequence>
<feature type="region of interest" description="Disordered" evidence="3">
    <location>
        <begin position="1"/>
        <end position="40"/>
    </location>
</feature>
<dbReference type="PANTHER" id="PTHR48107:SF16">
    <property type="entry name" value="NADPH-DEPENDENT ALDEHYDE REDUCTASE 1, CHLOROPLASTIC"/>
    <property type="match status" value="1"/>
</dbReference>
<keyword evidence="2" id="KW-0560">Oxidoreductase</keyword>
<dbReference type="Pfam" id="PF00106">
    <property type="entry name" value="adh_short"/>
    <property type="match status" value="1"/>
</dbReference>
<accession>A0AAX3ZCB2</accession>
<reference evidence="4" key="1">
    <citation type="submission" date="2023-03" db="EMBL/GenBank/DDBJ databases">
        <title>Borrelidin-producing and root-colonizing Streptomyces rochei is a potent biopesticide for soil-borne oomycete-caused plant diseases.</title>
        <authorList>
            <person name="Zhou D."/>
            <person name="Wang X."/>
            <person name="Navarro-Munoz J.C."/>
            <person name="Li W."/>
            <person name="Li J."/>
            <person name="Jiu M."/>
            <person name="Deng S."/>
            <person name="Ye Y."/>
            <person name="Daly P."/>
            <person name="Wei L."/>
        </authorList>
    </citation>
    <scope>NUCLEOTIDE SEQUENCE</scope>
    <source>
        <strain evidence="4">JK1</strain>
    </source>
</reference>
<evidence type="ECO:0000256" key="1">
    <source>
        <dbReference type="ARBA" id="ARBA00006484"/>
    </source>
</evidence>
<evidence type="ECO:0000256" key="3">
    <source>
        <dbReference type="SAM" id="MobiDB-lite"/>
    </source>
</evidence>
<dbReference type="Proteomes" id="UP001231701">
    <property type="component" value="Chromosome"/>
</dbReference>
<evidence type="ECO:0000313" key="4">
    <source>
        <dbReference type="EMBL" id="WMC84607.1"/>
    </source>
</evidence>
<organism evidence="4 5">
    <name type="scientific">Streptomyces rochei</name>
    <name type="common">Streptomyces parvullus</name>
    <dbReference type="NCBI Taxonomy" id="1928"/>
    <lineage>
        <taxon>Bacteria</taxon>
        <taxon>Bacillati</taxon>
        <taxon>Actinomycetota</taxon>
        <taxon>Actinomycetes</taxon>
        <taxon>Kitasatosporales</taxon>
        <taxon>Streptomycetaceae</taxon>
        <taxon>Streptomyces</taxon>
        <taxon>Streptomyces rochei group</taxon>
    </lineage>
</organism>